<keyword evidence="3" id="KW-1185">Reference proteome</keyword>
<protein>
    <submittedName>
        <fullName evidence="2">Uncharacterized protein</fullName>
    </submittedName>
</protein>
<comment type="caution">
    <text evidence="2">The sequence shown here is derived from an EMBL/GenBank/DDBJ whole genome shotgun (WGS) entry which is preliminary data.</text>
</comment>
<evidence type="ECO:0000313" key="2">
    <source>
        <dbReference type="EMBL" id="MFD1044154.1"/>
    </source>
</evidence>
<evidence type="ECO:0000256" key="1">
    <source>
        <dbReference type="SAM" id="MobiDB-lite"/>
    </source>
</evidence>
<feature type="region of interest" description="Disordered" evidence="1">
    <location>
        <begin position="87"/>
        <end position="107"/>
    </location>
</feature>
<evidence type="ECO:0000313" key="3">
    <source>
        <dbReference type="Proteomes" id="UP001597045"/>
    </source>
</evidence>
<gene>
    <name evidence="2" type="ORF">ACFQ1S_00365</name>
</gene>
<reference evidence="3" key="1">
    <citation type="journal article" date="2019" name="Int. J. Syst. Evol. Microbiol.">
        <title>The Global Catalogue of Microorganisms (GCM) 10K type strain sequencing project: providing services to taxonomists for standard genome sequencing and annotation.</title>
        <authorList>
            <consortium name="The Broad Institute Genomics Platform"/>
            <consortium name="The Broad Institute Genome Sequencing Center for Infectious Disease"/>
            <person name="Wu L."/>
            <person name="Ma J."/>
        </authorList>
    </citation>
    <scope>NUCLEOTIDE SEQUENCE [LARGE SCALE GENOMIC DNA]</scope>
    <source>
        <strain evidence="3">JCM 31486</strain>
    </source>
</reference>
<organism evidence="2 3">
    <name type="scientific">Kibdelosporangium lantanae</name>
    <dbReference type="NCBI Taxonomy" id="1497396"/>
    <lineage>
        <taxon>Bacteria</taxon>
        <taxon>Bacillati</taxon>
        <taxon>Actinomycetota</taxon>
        <taxon>Actinomycetes</taxon>
        <taxon>Pseudonocardiales</taxon>
        <taxon>Pseudonocardiaceae</taxon>
        <taxon>Kibdelosporangium</taxon>
    </lineage>
</organism>
<proteinExistence type="predicted"/>
<sequence>MAFNATWVPGPNAVAGLQRIGTHGPPVLVIYVDPDSLAIPAPRTPSEYPAFARFLRELATSAAEMAVLLDPNGQEGRHALFVRYEYGDEGTNQRDRGDGDGLAGSGA</sequence>
<dbReference type="EMBL" id="JBHTIS010000008">
    <property type="protein sequence ID" value="MFD1044154.1"/>
    <property type="molecule type" value="Genomic_DNA"/>
</dbReference>
<dbReference type="Proteomes" id="UP001597045">
    <property type="component" value="Unassembled WGS sequence"/>
</dbReference>
<name>A0ABW3M462_9PSEU</name>
<accession>A0ABW3M462</accession>